<dbReference type="InterPro" id="IPR029016">
    <property type="entry name" value="GAF-like_dom_sf"/>
</dbReference>
<evidence type="ECO:0000256" key="1">
    <source>
        <dbReference type="ARBA" id="ARBA00023015"/>
    </source>
</evidence>
<dbReference type="Gene3D" id="3.30.450.40">
    <property type="match status" value="1"/>
</dbReference>
<dbReference type="Pfam" id="PF03861">
    <property type="entry name" value="ANTAR"/>
    <property type="match status" value="1"/>
</dbReference>
<comment type="caution">
    <text evidence="4">The sequence shown here is derived from an EMBL/GenBank/DDBJ whole genome shotgun (WGS) entry which is preliminary data.</text>
</comment>
<dbReference type="AlphaFoldDB" id="A0A2G9YAK8"/>
<protein>
    <submittedName>
        <fullName evidence="4">Histidine kinase</fullName>
    </submittedName>
</protein>
<sequence length="222" mass="24936">MILDALSKVSNAITSDLYLEDILRLIVTVTAGVMNSKICSLMLLNDKNELEIKATQSINPEYIRKPNLKIGEGIAGRVAVENRPIVVYDVQSDKEYKHKDLAKREGLASLLSVPLAVRGKVIGVLNTYTSQPHHFTQEEIEVLQTVANQSAVAIENTHLIVKTRVIEEELESRKAVERAKGILMRKKTLSEEEAFRFIQKESMNRRISMRQVAEAIILSAQL</sequence>
<dbReference type="GO" id="GO:0016301">
    <property type="term" value="F:kinase activity"/>
    <property type="evidence" value="ECO:0007669"/>
    <property type="project" value="UniProtKB-KW"/>
</dbReference>
<dbReference type="InterPro" id="IPR003018">
    <property type="entry name" value="GAF"/>
</dbReference>
<dbReference type="Proteomes" id="UP000230392">
    <property type="component" value="Unassembled WGS sequence"/>
</dbReference>
<name>A0A2G9YAK8_9BACT</name>
<proteinExistence type="predicted"/>
<dbReference type="SUPFAM" id="SSF55781">
    <property type="entry name" value="GAF domain-like"/>
    <property type="match status" value="1"/>
</dbReference>
<feature type="domain" description="ANTAR" evidence="3">
    <location>
        <begin position="156"/>
        <end position="217"/>
    </location>
</feature>
<keyword evidence="4" id="KW-0418">Kinase</keyword>
<evidence type="ECO:0000259" key="3">
    <source>
        <dbReference type="PROSITE" id="PS50921"/>
    </source>
</evidence>
<dbReference type="SMART" id="SM01012">
    <property type="entry name" value="ANTAR"/>
    <property type="match status" value="1"/>
</dbReference>
<dbReference type="PROSITE" id="PS50921">
    <property type="entry name" value="ANTAR"/>
    <property type="match status" value="1"/>
</dbReference>
<reference evidence="4 5" key="1">
    <citation type="submission" date="2017-09" db="EMBL/GenBank/DDBJ databases">
        <title>Depth-based differentiation of microbial function through sediment-hosted aquifers and enrichment of novel symbionts in the deep terrestrial subsurface.</title>
        <authorList>
            <person name="Probst A.J."/>
            <person name="Ladd B."/>
            <person name="Jarett J.K."/>
            <person name="Geller-Mcgrath D.E."/>
            <person name="Sieber C.M."/>
            <person name="Emerson J.B."/>
            <person name="Anantharaman K."/>
            <person name="Thomas B.C."/>
            <person name="Malmstrom R."/>
            <person name="Stieglmeier M."/>
            <person name="Klingl A."/>
            <person name="Woyke T."/>
            <person name="Ryan C.M."/>
            <person name="Banfield J.F."/>
        </authorList>
    </citation>
    <scope>NUCLEOTIDE SEQUENCE [LARGE SCALE GENOMIC DNA]</scope>
    <source>
        <strain evidence="4">CG23_combo_of_CG06-09_8_20_14_all_48_7</strain>
    </source>
</reference>
<dbReference type="InterPro" id="IPR005561">
    <property type="entry name" value="ANTAR"/>
</dbReference>
<evidence type="ECO:0000256" key="2">
    <source>
        <dbReference type="ARBA" id="ARBA00023163"/>
    </source>
</evidence>
<dbReference type="Pfam" id="PF13185">
    <property type="entry name" value="GAF_2"/>
    <property type="match status" value="1"/>
</dbReference>
<organism evidence="4 5">
    <name type="scientific">bacterium (Candidatus Ratteibacteria) CG23_combo_of_CG06-09_8_20_14_all_48_7</name>
    <dbReference type="NCBI Taxonomy" id="2014292"/>
    <lineage>
        <taxon>Bacteria</taxon>
        <taxon>Candidatus Ratteibacteria</taxon>
    </lineage>
</organism>
<dbReference type="SMART" id="SM00065">
    <property type="entry name" value="GAF"/>
    <property type="match status" value="1"/>
</dbReference>
<evidence type="ECO:0000313" key="5">
    <source>
        <dbReference type="Proteomes" id="UP000230392"/>
    </source>
</evidence>
<dbReference type="EMBL" id="PCRF01000166">
    <property type="protein sequence ID" value="PIP16247.1"/>
    <property type="molecule type" value="Genomic_DNA"/>
</dbReference>
<keyword evidence="2" id="KW-0804">Transcription</keyword>
<accession>A0A2G9YAK8</accession>
<gene>
    <name evidence="4" type="ORF">COX46_03430</name>
</gene>
<dbReference type="GO" id="GO:0003723">
    <property type="term" value="F:RNA binding"/>
    <property type="evidence" value="ECO:0007669"/>
    <property type="project" value="InterPro"/>
</dbReference>
<keyword evidence="4" id="KW-0808">Transferase</keyword>
<dbReference type="InterPro" id="IPR036388">
    <property type="entry name" value="WH-like_DNA-bd_sf"/>
</dbReference>
<evidence type="ECO:0000313" key="4">
    <source>
        <dbReference type="EMBL" id="PIP16247.1"/>
    </source>
</evidence>
<keyword evidence="1" id="KW-0805">Transcription regulation</keyword>
<dbReference type="Gene3D" id="1.10.10.10">
    <property type="entry name" value="Winged helix-like DNA-binding domain superfamily/Winged helix DNA-binding domain"/>
    <property type="match status" value="1"/>
</dbReference>